<sequence length="59" mass="6237">MTNSHATNVPPPPPPPPSSPTPSPHRVREKATPTAHTEILGVYGSSASIYSVNAPPRKR</sequence>
<name>A0ABQ7VAV2_SOLTU</name>
<comment type="caution">
    <text evidence="2">The sequence shown here is derived from an EMBL/GenBank/DDBJ whole genome shotgun (WGS) entry which is preliminary data.</text>
</comment>
<organism evidence="2 3">
    <name type="scientific">Solanum tuberosum</name>
    <name type="common">Potato</name>
    <dbReference type="NCBI Taxonomy" id="4113"/>
    <lineage>
        <taxon>Eukaryota</taxon>
        <taxon>Viridiplantae</taxon>
        <taxon>Streptophyta</taxon>
        <taxon>Embryophyta</taxon>
        <taxon>Tracheophyta</taxon>
        <taxon>Spermatophyta</taxon>
        <taxon>Magnoliopsida</taxon>
        <taxon>eudicotyledons</taxon>
        <taxon>Gunneridae</taxon>
        <taxon>Pentapetalae</taxon>
        <taxon>asterids</taxon>
        <taxon>lamiids</taxon>
        <taxon>Solanales</taxon>
        <taxon>Solanaceae</taxon>
        <taxon>Solanoideae</taxon>
        <taxon>Solaneae</taxon>
        <taxon>Solanum</taxon>
    </lineage>
</organism>
<evidence type="ECO:0000313" key="2">
    <source>
        <dbReference type="EMBL" id="KAH0761210.1"/>
    </source>
</evidence>
<reference evidence="2 3" key="1">
    <citation type="journal article" date="2021" name="bioRxiv">
        <title>Chromosome-scale and haplotype-resolved genome assembly of a tetraploid potato cultivar.</title>
        <authorList>
            <person name="Sun H."/>
            <person name="Jiao W.-B."/>
            <person name="Krause K."/>
            <person name="Campoy J.A."/>
            <person name="Goel M."/>
            <person name="Folz-Donahue K."/>
            <person name="Kukat C."/>
            <person name="Huettel B."/>
            <person name="Schneeberger K."/>
        </authorList>
    </citation>
    <scope>NUCLEOTIDE SEQUENCE [LARGE SCALE GENOMIC DNA]</scope>
    <source>
        <strain evidence="2">SolTubOtavaFocal</strain>
        <tissue evidence="2">Leaves</tissue>
    </source>
</reference>
<dbReference type="Proteomes" id="UP000826656">
    <property type="component" value="Unassembled WGS sequence"/>
</dbReference>
<keyword evidence="3" id="KW-1185">Reference proteome</keyword>
<feature type="compositionally biased region" description="Pro residues" evidence="1">
    <location>
        <begin position="9"/>
        <end position="23"/>
    </location>
</feature>
<evidence type="ECO:0000313" key="3">
    <source>
        <dbReference type="Proteomes" id="UP000826656"/>
    </source>
</evidence>
<protein>
    <submittedName>
        <fullName evidence="2">Uncharacterized protein</fullName>
    </submittedName>
</protein>
<evidence type="ECO:0000256" key="1">
    <source>
        <dbReference type="SAM" id="MobiDB-lite"/>
    </source>
</evidence>
<feature type="region of interest" description="Disordered" evidence="1">
    <location>
        <begin position="1"/>
        <end position="40"/>
    </location>
</feature>
<gene>
    <name evidence="2" type="ORF">KY290_017283</name>
</gene>
<accession>A0ABQ7VAV2</accession>
<dbReference type="EMBL" id="JAIVGD010000013">
    <property type="protein sequence ID" value="KAH0761210.1"/>
    <property type="molecule type" value="Genomic_DNA"/>
</dbReference>
<proteinExistence type="predicted"/>